<dbReference type="EMBL" id="CP136336">
    <property type="protein sequence ID" value="WOB09218.1"/>
    <property type="molecule type" value="Genomic_DNA"/>
</dbReference>
<gene>
    <name evidence="1" type="ORF">RXV79_03965</name>
</gene>
<keyword evidence="2" id="KW-1185">Reference proteome</keyword>
<evidence type="ECO:0000313" key="1">
    <source>
        <dbReference type="EMBL" id="WOB09218.1"/>
    </source>
</evidence>
<protein>
    <submittedName>
        <fullName evidence="1">DUF72 domain-containing protein</fullName>
    </submittedName>
</protein>
<sequence length="316" mass="35862">MSIRIGTASWSHPALIDTGRFYPSAQMSAEERLRFYATQFPLVEVDSSFYAMTPPGMAQQWAERTPPDFVMNVKAFRLFTGHQTSPQALPADVRQGLPAALRDKSILYYRDVPPELRDVLWERFVGGMAPLRQAGRLGLVHFQFAPWVVRNRAGLAHIEHCVERMRGHTVSVEFRNVSWFDGMNARETLAFERELEVVHTIVDEPQGFANCVPSIWDVTHPSHALVRMHGRNEHTWNNRDRSSSGRFNYQYDDAELEGLAVQIARLDSPSLNLHVVMNNNAEDFAQANGRQLFDTLRTYRANVVVPAAAFPARQAA</sequence>
<dbReference type="PANTHER" id="PTHR30348:SF13">
    <property type="entry name" value="UPF0759 PROTEIN YUNF"/>
    <property type="match status" value="1"/>
</dbReference>
<dbReference type="Proteomes" id="UP001303946">
    <property type="component" value="Chromosome"/>
</dbReference>
<dbReference type="RefSeq" id="WP_316702175.1">
    <property type="nucleotide sequence ID" value="NZ_CP136336.1"/>
</dbReference>
<dbReference type="InterPro" id="IPR002763">
    <property type="entry name" value="DUF72"/>
</dbReference>
<evidence type="ECO:0000313" key="2">
    <source>
        <dbReference type="Proteomes" id="UP001303946"/>
    </source>
</evidence>
<organism evidence="1 2">
    <name type="scientific">Piscinibacter gummiphilus</name>
    <dbReference type="NCBI Taxonomy" id="946333"/>
    <lineage>
        <taxon>Bacteria</taxon>
        <taxon>Pseudomonadati</taxon>
        <taxon>Pseudomonadota</taxon>
        <taxon>Betaproteobacteria</taxon>
        <taxon>Burkholderiales</taxon>
        <taxon>Sphaerotilaceae</taxon>
        <taxon>Piscinibacter</taxon>
    </lineage>
</organism>
<dbReference type="InterPro" id="IPR036520">
    <property type="entry name" value="UPF0759_sf"/>
</dbReference>
<accession>A0ABZ0CWD8</accession>
<dbReference type="PANTHER" id="PTHR30348">
    <property type="entry name" value="UNCHARACTERIZED PROTEIN YECE"/>
    <property type="match status" value="1"/>
</dbReference>
<name>A0ABZ0CWD8_9BURK</name>
<reference evidence="1 2" key="1">
    <citation type="submission" date="2023-10" db="EMBL/GenBank/DDBJ databases">
        <title>Bacteria for the degradation of biodegradable plastic PBAT(Polybutylene adipate terephthalate).</title>
        <authorList>
            <person name="Weon H.-Y."/>
            <person name="Yeon J."/>
        </authorList>
    </citation>
    <scope>NUCLEOTIDE SEQUENCE [LARGE SCALE GENOMIC DNA]</scope>
    <source>
        <strain evidence="1 2">SBD 7-3</strain>
    </source>
</reference>
<dbReference type="Gene3D" id="3.20.20.410">
    <property type="entry name" value="Protein of unknown function UPF0759"/>
    <property type="match status" value="1"/>
</dbReference>
<dbReference type="SUPFAM" id="SSF117396">
    <property type="entry name" value="TM1631-like"/>
    <property type="match status" value="1"/>
</dbReference>
<dbReference type="Pfam" id="PF01904">
    <property type="entry name" value="DUF72"/>
    <property type="match status" value="1"/>
</dbReference>
<proteinExistence type="predicted"/>